<evidence type="ECO:0000256" key="1">
    <source>
        <dbReference type="SAM" id="MobiDB-lite"/>
    </source>
</evidence>
<gene>
    <name evidence="2" type="ORF">GCM10009422_19580</name>
</gene>
<feature type="region of interest" description="Disordered" evidence="1">
    <location>
        <begin position="301"/>
        <end position="323"/>
    </location>
</feature>
<dbReference type="Proteomes" id="UP001501352">
    <property type="component" value="Unassembled WGS sequence"/>
</dbReference>
<comment type="caution">
    <text evidence="2">The sequence shown here is derived from an EMBL/GenBank/DDBJ whole genome shotgun (WGS) entry which is preliminary data.</text>
</comment>
<reference evidence="2 3" key="1">
    <citation type="journal article" date="2019" name="Int. J. Syst. Evol. Microbiol.">
        <title>The Global Catalogue of Microorganisms (GCM) 10K type strain sequencing project: providing services to taxonomists for standard genome sequencing and annotation.</title>
        <authorList>
            <consortium name="The Broad Institute Genomics Platform"/>
            <consortium name="The Broad Institute Genome Sequencing Center for Infectious Disease"/>
            <person name="Wu L."/>
            <person name="Ma J."/>
        </authorList>
    </citation>
    <scope>NUCLEOTIDE SEQUENCE [LARGE SCALE GENOMIC DNA]</scope>
    <source>
        <strain evidence="2 3">JCM 12928</strain>
    </source>
</reference>
<organism evidence="2 3">
    <name type="scientific">Brevundimonas kwangchunensis</name>
    <dbReference type="NCBI Taxonomy" id="322163"/>
    <lineage>
        <taxon>Bacteria</taxon>
        <taxon>Pseudomonadati</taxon>
        <taxon>Pseudomonadota</taxon>
        <taxon>Alphaproteobacteria</taxon>
        <taxon>Caulobacterales</taxon>
        <taxon>Caulobacteraceae</taxon>
        <taxon>Brevundimonas</taxon>
    </lineage>
</organism>
<keyword evidence="3" id="KW-1185">Reference proteome</keyword>
<sequence length="323" mass="36537">MGGSLNLVIMTMTDVQITQPSEPLTGRALAFAAARDFSRFFHPAFPFEVGARVGAVNMPCVRKDSTGSYILIPREMADEVIESPDRLIFHLLMLGHEIAHLAHKHLDGADSQTNDEYLTLELWADFYGAKVAMTLLTYGEQVRLQAHRFWPHRSLPRLLLDVGSAVAMLLRHVYREHRKYPMPIERAGITSNGILSFVRNYYGGEFNLGFYYSVPLRILFSNEFTREVIRLDGGRTEFASSPILRAAEWHRKVQASAPAITPGFLPPVLPYLHTSFSHSDEEIEETRRILMDELKKSGILGDDFEEDNLNPSYLSTDPPRDGD</sequence>
<evidence type="ECO:0008006" key="4">
    <source>
        <dbReference type="Google" id="ProtNLM"/>
    </source>
</evidence>
<protein>
    <recommendedName>
        <fullName evidence="4">Peptidase M48 domain-containing protein</fullName>
    </recommendedName>
</protein>
<dbReference type="EMBL" id="BAAAGA010000005">
    <property type="protein sequence ID" value="GAA0623582.1"/>
    <property type="molecule type" value="Genomic_DNA"/>
</dbReference>
<proteinExistence type="predicted"/>
<name>A0ABN1GYG3_9CAUL</name>
<evidence type="ECO:0000313" key="2">
    <source>
        <dbReference type="EMBL" id="GAA0623582.1"/>
    </source>
</evidence>
<accession>A0ABN1GYG3</accession>
<evidence type="ECO:0000313" key="3">
    <source>
        <dbReference type="Proteomes" id="UP001501352"/>
    </source>
</evidence>